<feature type="binding site" description="axial binding residue" evidence="13">
    <location>
        <position position="56"/>
    </location>
    <ligand>
        <name>heme b</name>
        <dbReference type="ChEBI" id="CHEBI:60344"/>
        <label>1</label>
    </ligand>
    <ligandPart>
        <name>Fe</name>
        <dbReference type="ChEBI" id="CHEBI:18248"/>
    </ligandPart>
</feature>
<evidence type="ECO:0000256" key="5">
    <source>
        <dbReference type="ARBA" id="ARBA00022692"/>
    </source>
</evidence>
<dbReference type="RefSeq" id="WP_248553413.1">
    <property type="nucleotide sequence ID" value="NZ_JALPRK010000023.1"/>
</dbReference>
<dbReference type="GO" id="GO:0020037">
    <property type="term" value="F:heme binding"/>
    <property type="evidence" value="ECO:0007669"/>
    <property type="project" value="TreeGrafter"/>
</dbReference>
<dbReference type="PANTHER" id="PTHR30598:SF3">
    <property type="entry name" value="RESPIRATORY NITRATE REDUCTASE 1 GAMMA CHAIN"/>
    <property type="match status" value="1"/>
</dbReference>
<protein>
    <submittedName>
        <fullName evidence="16">Respiratory nitrate reductase subunit gamma</fullName>
        <ecNumber evidence="16">1.7.99.4</ecNumber>
    </submittedName>
</protein>
<dbReference type="AlphaFoldDB" id="A0A9X1Y2Q0"/>
<feature type="domain" description="NarG-like" evidence="15">
    <location>
        <begin position="6"/>
        <end position="224"/>
    </location>
</feature>
<dbReference type="EMBL" id="JALPRK010000023">
    <property type="protein sequence ID" value="MCK8489376.1"/>
    <property type="molecule type" value="Genomic_DNA"/>
</dbReference>
<evidence type="ECO:0000256" key="14">
    <source>
        <dbReference type="SAM" id="Phobius"/>
    </source>
</evidence>
<keyword evidence="9 16" id="KW-0560">Oxidoreductase</keyword>
<dbReference type="InterPro" id="IPR003816">
    <property type="entry name" value="Nitrate_red_gam"/>
</dbReference>
<feature type="binding site" description="axial binding residue" evidence="13">
    <location>
        <position position="66"/>
    </location>
    <ligand>
        <name>heme b</name>
        <dbReference type="ChEBI" id="CHEBI:60344"/>
        <label>2</label>
    </ligand>
    <ligandPart>
        <name>Fe</name>
        <dbReference type="ChEBI" id="CHEBI:18248"/>
    </ligandPart>
</feature>
<dbReference type="GO" id="GO:0042128">
    <property type="term" value="P:nitrate assimilation"/>
    <property type="evidence" value="ECO:0007669"/>
    <property type="project" value="UniProtKB-KW"/>
</dbReference>
<dbReference type="InterPro" id="IPR051936">
    <property type="entry name" value="Heme-iron_electron_transfer"/>
</dbReference>
<dbReference type="GO" id="GO:0009325">
    <property type="term" value="C:nitrate reductase complex"/>
    <property type="evidence" value="ECO:0007669"/>
    <property type="project" value="InterPro"/>
</dbReference>
<evidence type="ECO:0000256" key="7">
    <source>
        <dbReference type="ARBA" id="ARBA00022982"/>
    </source>
</evidence>
<dbReference type="InterPro" id="IPR023234">
    <property type="entry name" value="NarG-like_domain"/>
</dbReference>
<evidence type="ECO:0000256" key="8">
    <source>
        <dbReference type="ARBA" id="ARBA00022989"/>
    </source>
</evidence>
<dbReference type="GO" id="GO:0009055">
    <property type="term" value="F:electron transfer activity"/>
    <property type="evidence" value="ECO:0007669"/>
    <property type="project" value="TreeGrafter"/>
</dbReference>
<keyword evidence="6" id="KW-0479">Metal-binding</keyword>
<keyword evidence="11" id="KW-0534">Nitrate assimilation</keyword>
<evidence type="ECO:0000259" key="15">
    <source>
        <dbReference type="Pfam" id="PF02665"/>
    </source>
</evidence>
<keyword evidence="17" id="KW-1185">Reference proteome</keyword>
<comment type="subcellular location">
    <subcellularLocation>
        <location evidence="1">Cell membrane</location>
        <topology evidence="1">Multi-pass membrane protein</topology>
    </subcellularLocation>
</comment>
<evidence type="ECO:0000256" key="6">
    <source>
        <dbReference type="ARBA" id="ARBA00022723"/>
    </source>
</evidence>
<keyword evidence="5 14" id="KW-0812">Transmembrane</keyword>
<dbReference type="Pfam" id="PF02665">
    <property type="entry name" value="Nitrate_red_gam"/>
    <property type="match status" value="1"/>
</dbReference>
<keyword evidence="2" id="KW-0813">Transport</keyword>
<evidence type="ECO:0000313" key="16">
    <source>
        <dbReference type="EMBL" id="MCK8489376.1"/>
    </source>
</evidence>
<dbReference type="GO" id="GO:0046872">
    <property type="term" value="F:metal ion binding"/>
    <property type="evidence" value="ECO:0007669"/>
    <property type="project" value="UniProtKB-KW"/>
</dbReference>
<dbReference type="Proteomes" id="UP001139534">
    <property type="component" value="Unassembled WGS sequence"/>
</dbReference>
<dbReference type="GO" id="GO:0019645">
    <property type="term" value="P:anaerobic electron transport chain"/>
    <property type="evidence" value="ECO:0007669"/>
    <property type="project" value="TreeGrafter"/>
</dbReference>
<keyword evidence="12 14" id="KW-0472">Membrane</keyword>
<feature type="transmembrane region" description="Helical" evidence="14">
    <location>
        <begin position="6"/>
        <end position="26"/>
    </location>
</feature>
<dbReference type="InterPro" id="IPR036197">
    <property type="entry name" value="NarG-like_sf"/>
</dbReference>
<reference evidence="16" key="1">
    <citation type="submission" date="2022-04" db="EMBL/GenBank/DDBJ databases">
        <authorList>
            <person name="Seo M.-J."/>
        </authorList>
    </citation>
    <scope>NUCLEOTIDE SEQUENCE</scope>
    <source>
        <strain evidence="16">MBLB2552</strain>
    </source>
</reference>
<evidence type="ECO:0000256" key="11">
    <source>
        <dbReference type="ARBA" id="ARBA00023063"/>
    </source>
</evidence>
<dbReference type="PANTHER" id="PTHR30598">
    <property type="entry name" value="NITRATE REDUCTASE PRIVATE CHAPERONE, REDOX ENZYME MATURATION PROTEIN REMP FAMILY"/>
    <property type="match status" value="1"/>
</dbReference>
<comment type="caution">
    <text evidence="16">The sequence shown here is derived from an EMBL/GenBank/DDBJ whole genome shotgun (WGS) entry which is preliminary data.</text>
</comment>
<dbReference type="Gene3D" id="1.20.950.20">
    <property type="entry name" value="Transmembrane di-heme cytochromes, Chain C"/>
    <property type="match status" value="1"/>
</dbReference>
<evidence type="ECO:0000313" key="17">
    <source>
        <dbReference type="Proteomes" id="UP001139534"/>
    </source>
</evidence>
<feature type="binding site" description="axial binding residue" evidence="13">
    <location>
        <position position="188"/>
    </location>
    <ligand>
        <name>heme b</name>
        <dbReference type="ChEBI" id="CHEBI:60344"/>
        <label>1</label>
    </ligand>
    <ligandPart>
        <name>Fe</name>
        <dbReference type="ChEBI" id="CHEBI:18248"/>
    </ligandPart>
</feature>
<accession>A0A9X1Y2Q0</accession>
<feature type="transmembrane region" description="Helical" evidence="14">
    <location>
        <begin position="47"/>
        <end position="67"/>
    </location>
</feature>
<organism evidence="16 17">
    <name type="scientific">Paenibacillus mellifer</name>
    <dbReference type="NCBI Taxonomy" id="2937794"/>
    <lineage>
        <taxon>Bacteria</taxon>
        <taxon>Bacillati</taxon>
        <taxon>Bacillota</taxon>
        <taxon>Bacilli</taxon>
        <taxon>Bacillales</taxon>
        <taxon>Paenibacillaceae</taxon>
        <taxon>Paenibacillus</taxon>
    </lineage>
</organism>
<evidence type="ECO:0000256" key="2">
    <source>
        <dbReference type="ARBA" id="ARBA00022448"/>
    </source>
</evidence>
<keyword evidence="10 13" id="KW-0408">Iron</keyword>
<feature type="transmembrane region" description="Helical" evidence="14">
    <location>
        <begin position="87"/>
        <end position="109"/>
    </location>
</feature>
<evidence type="ECO:0000256" key="4">
    <source>
        <dbReference type="ARBA" id="ARBA00022617"/>
    </source>
</evidence>
<feature type="binding site" description="axial binding residue" evidence="13">
    <location>
        <position position="206"/>
    </location>
    <ligand>
        <name>heme b</name>
        <dbReference type="ChEBI" id="CHEBI:60344"/>
        <label>1</label>
    </ligand>
    <ligandPart>
        <name>Fe</name>
        <dbReference type="ChEBI" id="CHEBI:18248"/>
    </ligandPart>
</feature>
<evidence type="ECO:0000256" key="1">
    <source>
        <dbReference type="ARBA" id="ARBA00004651"/>
    </source>
</evidence>
<sequence>MSLFEQFLWVIFPYLCVATFVVGHIFRYRYDQFNWTAKSSEFIEKKRLMLGSMLFHIGIIPVIMGHVAGLGIPKEWMTAIGVSEHLYHIGAMYGGGLFGVITFAGMLILTMRRLTMKNVRRLSSASDMIVNGLLLFIVFMGMFSTLVTNNVQPDFDYRETISIWFRNLLIFRPEASYMAEVPISFQIHILAGFLIFALWPFTRLVHVWSVPLNYARRSYILYRKNRSHTAGR</sequence>
<keyword evidence="3" id="KW-1003">Cell membrane</keyword>
<evidence type="ECO:0000256" key="9">
    <source>
        <dbReference type="ARBA" id="ARBA00023002"/>
    </source>
</evidence>
<keyword evidence="8 14" id="KW-1133">Transmembrane helix</keyword>
<gene>
    <name evidence="16" type="primary">narI</name>
    <name evidence="16" type="ORF">M0651_19565</name>
</gene>
<evidence type="ECO:0000256" key="10">
    <source>
        <dbReference type="ARBA" id="ARBA00023004"/>
    </source>
</evidence>
<evidence type="ECO:0000256" key="3">
    <source>
        <dbReference type="ARBA" id="ARBA00022475"/>
    </source>
</evidence>
<feature type="transmembrane region" description="Helical" evidence="14">
    <location>
        <begin position="183"/>
        <end position="201"/>
    </location>
</feature>
<evidence type="ECO:0000256" key="13">
    <source>
        <dbReference type="PIRSR" id="PIRSR603816-1"/>
    </source>
</evidence>
<name>A0A9X1Y2Q0_9BACL</name>
<feature type="transmembrane region" description="Helical" evidence="14">
    <location>
        <begin position="129"/>
        <end position="147"/>
    </location>
</feature>
<dbReference type="EC" id="1.7.99.4" evidence="16"/>
<evidence type="ECO:0000256" key="12">
    <source>
        <dbReference type="ARBA" id="ARBA00023136"/>
    </source>
</evidence>
<dbReference type="FunFam" id="1.20.950.20:FF:000001">
    <property type="entry name" value="Respiratory nitrate reductase subunit gamma"/>
    <property type="match status" value="1"/>
</dbReference>
<dbReference type="NCBIfam" id="TIGR00351">
    <property type="entry name" value="narI"/>
    <property type="match status" value="1"/>
</dbReference>
<proteinExistence type="predicted"/>
<dbReference type="GO" id="GO:0005886">
    <property type="term" value="C:plasma membrane"/>
    <property type="evidence" value="ECO:0007669"/>
    <property type="project" value="UniProtKB-SubCell"/>
</dbReference>
<dbReference type="SUPFAM" id="SSF103501">
    <property type="entry name" value="Respiratory nitrate reductase 1 gamma chain"/>
    <property type="match status" value="1"/>
</dbReference>
<dbReference type="GO" id="GO:0008940">
    <property type="term" value="F:nitrate reductase activity"/>
    <property type="evidence" value="ECO:0007669"/>
    <property type="project" value="InterPro"/>
</dbReference>
<keyword evidence="7" id="KW-0249">Electron transport</keyword>
<keyword evidence="4 13" id="KW-0349">Heme</keyword>